<dbReference type="PROSITE" id="PS50102">
    <property type="entry name" value="RRM"/>
    <property type="match status" value="2"/>
</dbReference>
<sequence>MLLNLGDTQAVVSTAKAIPERSEAYSQSVKMAMESNCDAKLNVGLSNNGERFGEQDWPPLTATSEEADLSDDSDLSDNSDVTSDEDDDGVDSLEVSDKQLEELESKVKAAPFDYDAHCSLVSVYRSCGELEKLRSARHVFRQCLPIKTEECVEWIRDEISVGSSVDDIRTLFEGFLEDMPASFLLWLEYIQWSCGTMTADEVRSLFEKAITAVGLHVTQANLLWSCYREYERCWATAEQNGKAEEHQENLLKIYRRQLSVAAEGLEDVYSEYVALLGGGEVDNATKFVYESSLRELNLLRPFEKALDDSKEDPTTAYSRYIDFELGRKNPARLTCLFERAIADMPFNKQIWLRYLSWLDSSIKTPEVCLRAFQRAARFLPADVEVWQRSLLGCEYNNASWEMLAGMANRAFGVGNLKCTEAVELWLLHIYQYRRKCAGNSAGSEEVCKLFEDGSQWLKQNFGDRYWDMDGWYKKCWARYLASECGRMEEARSLWKDVMKGGNGRLASFWMDYIWFERQFGDHVNVAALFLMASNSVTDFPEVVFNEWLQFLREEGSIEELWSAMHRIEKQQVLMKKKNFKKTKVQESRKRPANARPNIHDEPITSFKHRKEVDTLPAKRDNVAPPSQVDRKVDADGFVIPPLPKAAKLSNSSSNIADSDQHQQRPVTQNAEGAHAEDSTVFVSNLDFSLTKEQLAAAFDDVGEVKEVRMMMLRPNRSKGYAYVEFKNPESVPKALSLDRRLVEGRPMYVSVCRPAAAKQDNEATERPSTFKYFCGLEKNKLFVKNLASFVTEKDLEDLFKPFGELRSVRLVVHKSGQSKGLAYIEYADESSADRALSKTDGTYFHKKRLSVQLSNPPPRQHSNSSEAMKSTPYDRLAVAKEHELLSRTIFFILRFYNDRVEMADESSYVNGYEEELVAPYLYVSELPAKQVRNRLIEAFNFWLQVPDEKVRSICEVVNTLHNASLMIDDIEDDSIFRRGQPVAHKVFGVAATINSANYMYFVALQSCCALGHPDAVKIFTEQMLQLHRGQGMDIFWRDSVTCPTEEKYYDMILKKTGGLFLLSVGLTQLFSSNKTSYDELVRKFAIYFQIRDDYANLTSKEYADLKTFAEDLTEGKFSYPIIHAVLNGADRDEVLEILRRRVTSIEMKQRCVELLQRSGSLEYTRRRLSLLADEILSTISSFGGNEKLAQMVNSLRDVHSSAALSDAARSSLSSSD</sequence>
<dbReference type="STRING" id="70415.A0A5S6QUZ7"/>
<dbReference type="GO" id="GO:0006396">
    <property type="term" value="P:RNA processing"/>
    <property type="evidence" value="ECO:0007669"/>
    <property type="project" value="InterPro"/>
</dbReference>
<dbReference type="PROSITE" id="PS00723">
    <property type="entry name" value="POLYPRENYL_SYNTHASE_1"/>
    <property type="match status" value="1"/>
</dbReference>
<evidence type="ECO:0000256" key="6">
    <source>
        <dbReference type="ARBA" id="ARBA00023187"/>
    </source>
</evidence>
<keyword evidence="4" id="KW-0677">Repeat</keyword>
<dbReference type="CDD" id="cd12391">
    <property type="entry name" value="RRM1_SART3"/>
    <property type="match status" value="1"/>
</dbReference>
<evidence type="ECO:0000313" key="12">
    <source>
        <dbReference type="WBParaSite" id="TMUE_3000011050.1"/>
    </source>
</evidence>
<dbReference type="InterPro" id="IPR012677">
    <property type="entry name" value="Nucleotide-bd_a/b_plait_sf"/>
</dbReference>
<evidence type="ECO:0000256" key="8">
    <source>
        <dbReference type="PROSITE-ProRule" id="PRU00176"/>
    </source>
</evidence>
<name>A0A5S6QUZ7_TRIMR</name>
<dbReference type="Pfam" id="PF00348">
    <property type="entry name" value="polyprenyl_synt"/>
    <property type="match status" value="1"/>
</dbReference>
<evidence type="ECO:0000256" key="7">
    <source>
        <dbReference type="ARBA" id="ARBA00023242"/>
    </source>
</evidence>
<dbReference type="WBParaSite" id="TMUE_3000011050.1">
    <property type="protein sequence ID" value="TMUE_3000011050.1"/>
    <property type="gene ID" value="WBGene00284912"/>
</dbReference>
<dbReference type="GO" id="GO:0046872">
    <property type="term" value="F:metal ion binding"/>
    <property type="evidence" value="ECO:0007669"/>
    <property type="project" value="UniProtKB-KW"/>
</dbReference>
<dbReference type="SUPFAM" id="SSF48452">
    <property type="entry name" value="TPR-like"/>
    <property type="match status" value="1"/>
</dbReference>
<evidence type="ECO:0000313" key="11">
    <source>
        <dbReference type="Proteomes" id="UP000046395"/>
    </source>
</evidence>
<dbReference type="InterPro" id="IPR059164">
    <property type="entry name" value="HAT_PRP39_C"/>
</dbReference>
<keyword evidence="2" id="KW-0507">mRNA processing</keyword>
<dbReference type="Gene3D" id="1.10.600.10">
    <property type="entry name" value="Farnesyl Diphosphate Synthase"/>
    <property type="match status" value="1"/>
</dbReference>
<keyword evidence="8" id="KW-0694">RNA-binding</keyword>
<dbReference type="InterPro" id="IPR003107">
    <property type="entry name" value="HAT"/>
</dbReference>
<feature type="domain" description="RRM" evidence="10">
    <location>
        <begin position="678"/>
        <end position="754"/>
    </location>
</feature>
<protein>
    <submittedName>
        <fullName evidence="12">RRM domain-containing protein</fullName>
    </submittedName>
</protein>
<proteinExistence type="predicted"/>
<dbReference type="SUPFAM" id="SSF48576">
    <property type="entry name" value="Terpenoid synthases"/>
    <property type="match status" value="1"/>
</dbReference>
<feature type="region of interest" description="Disordered" evidence="9">
    <location>
        <begin position="578"/>
        <end position="677"/>
    </location>
</feature>
<dbReference type="InterPro" id="IPR034217">
    <property type="entry name" value="SART3_RRM1"/>
</dbReference>
<organism evidence="11 12">
    <name type="scientific">Trichuris muris</name>
    <name type="common">Mouse whipworm</name>
    <dbReference type="NCBI Taxonomy" id="70415"/>
    <lineage>
        <taxon>Eukaryota</taxon>
        <taxon>Metazoa</taxon>
        <taxon>Ecdysozoa</taxon>
        <taxon>Nematoda</taxon>
        <taxon>Enoplea</taxon>
        <taxon>Dorylaimia</taxon>
        <taxon>Trichinellida</taxon>
        <taxon>Trichuridae</taxon>
        <taxon>Trichuris</taxon>
    </lineage>
</organism>
<feature type="compositionally biased region" description="Polar residues" evidence="9">
    <location>
        <begin position="648"/>
        <end position="670"/>
    </location>
</feature>
<dbReference type="CDD" id="cd00685">
    <property type="entry name" value="Trans_IPPS_HT"/>
    <property type="match status" value="1"/>
</dbReference>
<dbReference type="GO" id="GO:0003723">
    <property type="term" value="F:RNA binding"/>
    <property type="evidence" value="ECO:0007669"/>
    <property type="project" value="UniProtKB-UniRule"/>
</dbReference>
<dbReference type="SUPFAM" id="SSF54928">
    <property type="entry name" value="RNA-binding domain, RBD"/>
    <property type="match status" value="2"/>
</dbReference>
<dbReference type="Pfam" id="PF23240">
    <property type="entry name" value="HAT_PRP39_N"/>
    <property type="match status" value="1"/>
</dbReference>
<dbReference type="GO" id="GO:0042811">
    <property type="term" value="P:pheromone biosynthetic process"/>
    <property type="evidence" value="ECO:0007669"/>
    <property type="project" value="UniProtKB-ARBA"/>
</dbReference>
<dbReference type="SMART" id="SM00360">
    <property type="entry name" value="RRM"/>
    <property type="match status" value="2"/>
</dbReference>
<dbReference type="InterPro" id="IPR035979">
    <property type="entry name" value="RBD_domain_sf"/>
</dbReference>
<evidence type="ECO:0000259" key="10">
    <source>
        <dbReference type="PROSITE" id="PS50102"/>
    </source>
</evidence>
<evidence type="ECO:0000256" key="9">
    <source>
        <dbReference type="SAM" id="MobiDB-lite"/>
    </source>
</evidence>
<feature type="region of interest" description="Disordered" evidence="9">
    <location>
        <begin position="64"/>
        <end position="91"/>
    </location>
</feature>
<evidence type="ECO:0000256" key="5">
    <source>
        <dbReference type="ARBA" id="ARBA00022842"/>
    </source>
</evidence>
<accession>A0A5S6QUZ7</accession>
<evidence type="ECO:0000256" key="1">
    <source>
        <dbReference type="ARBA" id="ARBA00004123"/>
    </source>
</evidence>
<feature type="domain" description="RRM" evidence="10">
    <location>
        <begin position="779"/>
        <end position="856"/>
    </location>
</feature>
<dbReference type="PANTHER" id="PTHR12001">
    <property type="entry name" value="GERANYLGERANYL PYROPHOSPHATE SYNTHASE"/>
    <property type="match status" value="1"/>
</dbReference>
<dbReference type="GO" id="GO:0008299">
    <property type="term" value="P:isoprenoid biosynthetic process"/>
    <property type="evidence" value="ECO:0007669"/>
    <property type="project" value="InterPro"/>
</dbReference>
<dbReference type="InterPro" id="IPR000092">
    <property type="entry name" value="Polyprenyl_synt"/>
</dbReference>
<dbReference type="SFLD" id="SFLDS00005">
    <property type="entry name" value="Isoprenoid_Synthase_Type_I"/>
    <property type="match status" value="1"/>
</dbReference>
<keyword evidence="5" id="KW-0460">Magnesium</keyword>
<keyword evidence="3" id="KW-0479">Metal-binding</keyword>
<reference evidence="12" key="1">
    <citation type="submission" date="2019-12" db="UniProtKB">
        <authorList>
            <consortium name="WormBaseParasite"/>
        </authorList>
    </citation>
    <scope>IDENTIFICATION</scope>
</reference>
<keyword evidence="7" id="KW-0539">Nucleus</keyword>
<evidence type="ECO:0000256" key="4">
    <source>
        <dbReference type="ARBA" id="ARBA00022737"/>
    </source>
</evidence>
<feature type="compositionally biased region" description="Basic and acidic residues" evidence="9">
    <location>
        <begin position="610"/>
        <end position="621"/>
    </location>
</feature>
<dbReference type="PANTHER" id="PTHR12001:SF44">
    <property type="entry name" value="GERANYLGERANYL PYROPHOSPHATE SYNTHASE"/>
    <property type="match status" value="1"/>
</dbReference>
<keyword evidence="11" id="KW-1185">Reference proteome</keyword>
<dbReference type="AlphaFoldDB" id="A0A5S6QUZ7"/>
<dbReference type="Gene3D" id="1.25.40.10">
    <property type="entry name" value="Tetratricopeptide repeat domain"/>
    <property type="match status" value="2"/>
</dbReference>
<dbReference type="Gene3D" id="3.30.70.330">
    <property type="match status" value="2"/>
</dbReference>
<dbReference type="Pfam" id="PF00076">
    <property type="entry name" value="RRM_1"/>
    <property type="match status" value="2"/>
</dbReference>
<dbReference type="SMART" id="SM00386">
    <property type="entry name" value="HAT"/>
    <property type="match status" value="4"/>
</dbReference>
<keyword evidence="6" id="KW-0508">mRNA splicing</keyword>
<dbReference type="InterPro" id="IPR000504">
    <property type="entry name" value="RRM_dom"/>
</dbReference>
<dbReference type="InterPro" id="IPR008949">
    <property type="entry name" value="Isoprenoid_synthase_dom_sf"/>
</dbReference>
<dbReference type="Pfam" id="PF23241">
    <property type="entry name" value="HAT_PRP39_C"/>
    <property type="match status" value="1"/>
</dbReference>
<evidence type="ECO:0000256" key="3">
    <source>
        <dbReference type="ARBA" id="ARBA00022723"/>
    </source>
</evidence>
<dbReference type="InterPro" id="IPR011990">
    <property type="entry name" value="TPR-like_helical_dom_sf"/>
</dbReference>
<dbReference type="InterPro" id="IPR033749">
    <property type="entry name" value="Polyprenyl_synt_CS"/>
</dbReference>
<dbReference type="GO" id="GO:0004659">
    <property type="term" value="F:prenyltransferase activity"/>
    <property type="evidence" value="ECO:0007669"/>
    <property type="project" value="InterPro"/>
</dbReference>
<dbReference type="Proteomes" id="UP000046395">
    <property type="component" value="Unassembled WGS sequence"/>
</dbReference>
<comment type="subcellular location">
    <subcellularLocation>
        <location evidence="1">Nucleus</location>
    </subcellularLocation>
</comment>
<feature type="compositionally biased region" description="Acidic residues" evidence="9">
    <location>
        <begin position="65"/>
        <end position="91"/>
    </location>
</feature>
<evidence type="ECO:0000256" key="2">
    <source>
        <dbReference type="ARBA" id="ARBA00022664"/>
    </source>
</evidence>